<dbReference type="RefSeq" id="WP_038569148.1">
    <property type="nucleotide sequence ID" value="NZ_CP008889.1"/>
</dbReference>
<dbReference type="GO" id="GO:0016747">
    <property type="term" value="F:acyltransferase activity, transferring groups other than amino-acyl groups"/>
    <property type="evidence" value="ECO:0007669"/>
    <property type="project" value="InterPro"/>
</dbReference>
<name>A0A075JHT2_9MICO</name>
<dbReference type="InterPro" id="IPR000182">
    <property type="entry name" value="GNAT_dom"/>
</dbReference>
<dbReference type="Pfam" id="PF00583">
    <property type="entry name" value="Acetyltransf_1"/>
    <property type="match status" value="1"/>
</dbReference>
<dbReference type="Gene3D" id="3.40.630.30">
    <property type="match status" value="1"/>
</dbReference>
<sequence>MRIRQIGPSDPLFDAWAQVFMTVGHEQWGKHTTAYPADELRAMWGKESETRHAFVAVEGEASCDDDAVGGAADIQDDGVDTAAGVVGAAELVLPRRDNTRLAFLHLDVLAPARRRGVGSALLSAAEEIMQDEGRTTVLVETQTPVGQPDAAGAFLAARGFAQAQTCVRNAQRLPVSDAVAAQMRAALAFDDEYVVETAVDDLPSQWLEERARLGAMMSTDTPLGDVAIEPETWDAARVHELFDTARAQGRRVVEAVAWHRPSGQMAAFTHVSVPAETPWIAYQDDTLVDAAHRGRRLGYRVKAAVSLLLAQVAPGVEVQRTWNDETNTHMLRINSELGYEREGTMIEWQKRLA</sequence>
<dbReference type="eggNOG" id="COG0456">
    <property type="taxonomic scope" value="Bacteria"/>
</dbReference>
<evidence type="ECO:0000259" key="1">
    <source>
        <dbReference type="PROSITE" id="PS51186"/>
    </source>
</evidence>
<proteinExistence type="predicted"/>
<dbReference type="Proteomes" id="UP000027986">
    <property type="component" value="Chromosome"/>
</dbReference>
<dbReference type="CDD" id="cd04301">
    <property type="entry name" value="NAT_SF"/>
    <property type="match status" value="1"/>
</dbReference>
<gene>
    <name evidence="2" type="ORF">HX89_11100</name>
</gene>
<dbReference type="SUPFAM" id="SSF55729">
    <property type="entry name" value="Acyl-CoA N-acyltransferases (Nat)"/>
    <property type="match status" value="2"/>
</dbReference>
<dbReference type="GeneID" id="41841645"/>
<dbReference type="InterPro" id="IPR016181">
    <property type="entry name" value="Acyl_CoA_acyltransferase"/>
</dbReference>
<dbReference type="PROSITE" id="PS51186">
    <property type="entry name" value="GNAT"/>
    <property type="match status" value="1"/>
</dbReference>
<keyword evidence="3" id="KW-1185">Reference proteome</keyword>
<reference evidence="2 3" key="1">
    <citation type="submission" date="2014-07" db="EMBL/GenBank/DDBJ databases">
        <title>Genome Sequencing of Dermacoccus nishinomiyaensis.</title>
        <authorList>
            <person name="Hong K.W."/>
            <person name="Chan K.G."/>
        </authorList>
    </citation>
    <scope>NUCLEOTIDE SEQUENCE [LARGE SCALE GENOMIC DNA]</scope>
    <source>
        <strain evidence="2 3">M25</strain>
    </source>
</reference>
<dbReference type="AlphaFoldDB" id="A0A075JHT2"/>
<dbReference type="HOGENOM" id="CLU_043786_0_0_11"/>
<protein>
    <recommendedName>
        <fullName evidence="1">N-acetyltransferase domain-containing protein</fullName>
    </recommendedName>
</protein>
<evidence type="ECO:0000313" key="3">
    <source>
        <dbReference type="Proteomes" id="UP000027986"/>
    </source>
</evidence>
<evidence type="ECO:0000313" key="2">
    <source>
        <dbReference type="EMBL" id="AIF41400.1"/>
    </source>
</evidence>
<dbReference type="KEGG" id="dni:HX89_11100"/>
<organism evidence="2 3">
    <name type="scientific">Dermacoccus nishinomiyaensis</name>
    <dbReference type="NCBI Taxonomy" id="1274"/>
    <lineage>
        <taxon>Bacteria</taxon>
        <taxon>Bacillati</taxon>
        <taxon>Actinomycetota</taxon>
        <taxon>Actinomycetes</taxon>
        <taxon>Micrococcales</taxon>
        <taxon>Dermacoccaceae</taxon>
        <taxon>Dermacoccus</taxon>
    </lineage>
</organism>
<feature type="domain" description="N-acetyltransferase" evidence="1">
    <location>
        <begin position="38"/>
        <end position="186"/>
    </location>
</feature>
<accession>A0A075JHT2</accession>
<dbReference type="OrthoDB" id="4119890at2"/>
<dbReference type="EMBL" id="CP008889">
    <property type="protein sequence ID" value="AIF41400.1"/>
    <property type="molecule type" value="Genomic_DNA"/>
</dbReference>